<evidence type="ECO:0000256" key="3">
    <source>
        <dbReference type="ARBA" id="ARBA00023125"/>
    </source>
</evidence>
<proteinExistence type="inferred from homology"/>
<protein>
    <submittedName>
        <fullName evidence="7">DNA-binding transcriptional regulator, LysR family</fullName>
    </submittedName>
</protein>
<evidence type="ECO:0000313" key="7">
    <source>
        <dbReference type="EMBL" id="SNS94402.1"/>
    </source>
</evidence>
<dbReference type="FunFam" id="1.10.10.10:FF:000001">
    <property type="entry name" value="LysR family transcriptional regulator"/>
    <property type="match status" value="1"/>
</dbReference>
<keyword evidence="4" id="KW-0804">Transcription</keyword>
<dbReference type="SUPFAM" id="SSF53850">
    <property type="entry name" value="Periplasmic binding protein-like II"/>
    <property type="match status" value="1"/>
</dbReference>
<dbReference type="InterPro" id="IPR050950">
    <property type="entry name" value="HTH-type_LysR_regulators"/>
</dbReference>
<evidence type="ECO:0000259" key="6">
    <source>
        <dbReference type="PROSITE" id="PS50931"/>
    </source>
</evidence>
<organism evidence="7 8">
    <name type="scientific">Actinacidiphila glaucinigra</name>
    <dbReference type="NCBI Taxonomy" id="235986"/>
    <lineage>
        <taxon>Bacteria</taxon>
        <taxon>Bacillati</taxon>
        <taxon>Actinomycetota</taxon>
        <taxon>Actinomycetes</taxon>
        <taxon>Kitasatosporales</taxon>
        <taxon>Streptomycetaceae</taxon>
        <taxon>Actinacidiphila</taxon>
    </lineage>
</organism>
<evidence type="ECO:0000256" key="4">
    <source>
        <dbReference type="ARBA" id="ARBA00023163"/>
    </source>
</evidence>
<dbReference type="EMBL" id="FZOF01000011">
    <property type="protein sequence ID" value="SNS94402.1"/>
    <property type="molecule type" value="Genomic_DNA"/>
</dbReference>
<accession>A0A239ILY5</accession>
<dbReference type="Pfam" id="PF00126">
    <property type="entry name" value="HTH_1"/>
    <property type="match status" value="1"/>
</dbReference>
<dbReference type="GO" id="GO:0005829">
    <property type="term" value="C:cytosol"/>
    <property type="evidence" value="ECO:0007669"/>
    <property type="project" value="TreeGrafter"/>
</dbReference>
<feature type="region of interest" description="Disordered" evidence="5">
    <location>
        <begin position="296"/>
        <end position="317"/>
    </location>
</feature>
<dbReference type="InterPro" id="IPR000847">
    <property type="entry name" value="LysR_HTH_N"/>
</dbReference>
<dbReference type="PANTHER" id="PTHR30419:SF31">
    <property type="entry name" value="BLR3139 PROTEIN"/>
    <property type="match status" value="1"/>
</dbReference>
<name>A0A239ILY5_9ACTN</name>
<evidence type="ECO:0000313" key="8">
    <source>
        <dbReference type="Proteomes" id="UP000198280"/>
    </source>
</evidence>
<dbReference type="InterPro" id="IPR036388">
    <property type="entry name" value="WH-like_DNA-bd_sf"/>
</dbReference>
<dbReference type="Pfam" id="PF03466">
    <property type="entry name" value="LysR_substrate"/>
    <property type="match status" value="1"/>
</dbReference>
<dbReference type="PRINTS" id="PR00039">
    <property type="entry name" value="HTHLYSR"/>
</dbReference>
<dbReference type="Gene3D" id="3.40.190.290">
    <property type="match status" value="1"/>
</dbReference>
<keyword evidence="3 7" id="KW-0238">DNA-binding</keyword>
<evidence type="ECO:0000256" key="1">
    <source>
        <dbReference type="ARBA" id="ARBA00009437"/>
    </source>
</evidence>
<reference evidence="7 8" key="1">
    <citation type="submission" date="2017-06" db="EMBL/GenBank/DDBJ databases">
        <authorList>
            <person name="Kim H.J."/>
            <person name="Triplett B.A."/>
        </authorList>
    </citation>
    <scope>NUCLEOTIDE SEQUENCE [LARGE SCALE GENOMIC DNA]</scope>
    <source>
        <strain evidence="7 8">CGMCC 4.1858</strain>
    </source>
</reference>
<dbReference type="InterPro" id="IPR005119">
    <property type="entry name" value="LysR_subst-bd"/>
</dbReference>
<dbReference type="AlphaFoldDB" id="A0A239ILY5"/>
<evidence type="ECO:0000256" key="2">
    <source>
        <dbReference type="ARBA" id="ARBA00023015"/>
    </source>
</evidence>
<dbReference type="SUPFAM" id="SSF46785">
    <property type="entry name" value="Winged helix' DNA-binding domain"/>
    <property type="match status" value="1"/>
</dbReference>
<dbReference type="PROSITE" id="PS50931">
    <property type="entry name" value="HTH_LYSR"/>
    <property type="match status" value="1"/>
</dbReference>
<evidence type="ECO:0000256" key="5">
    <source>
        <dbReference type="SAM" id="MobiDB-lite"/>
    </source>
</evidence>
<dbReference type="Gene3D" id="1.10.10.10">
    <property type="entry name" value="Winged helix-like DNA-binding domain superfamily/Winged helix DNA-binding domain"/>
    <property type="match status" value="1"/>
</dbReference>
<keyword evidence="8" id="KW-1185">Reference proteome</keyword>
<keyword evidence="2" id="KW-0805">Transcription regulation</keyword>
<dbReference type="InterPro" id="IPR036390">
    <property type="entry name" value="WH_DNA-bd_sf"/>
</dbReference>
<dbReference type="Proteomes" id="UP000198280">
    <property type="component" value="Unassembled WGS sequence"/>
</dbReference>
<gene>
    <name evidence="7" type="ORF">SAMN05216252_11116</name>
</gene>
<feature type="domain" description="HTH lysR-type" evidence="6">
    <location>
        <begin position="1"/>
        <end position="58"/>
    </location>
</feature>
<dbReference type="RefSeq" id="WP_220093313.1">
    <property type="nucleotide sequence ID" value="NZ_FZOF01000011.1"/>
</dbReference>
<sequence>MEFRRLQAFIAVAEERSFTRAAERLNLVQSGVSASIRALEKDLGTPLFARTTQRVELTAAGAALVPQARRVLGALRTARQAVDEARAGLSGTLELGILYGLTPGDILRTLATFRRAHPGVELRLRGPGSRGSSSHVEDLRKGDLDLAVLMTAGRPLDGLRLHSLVTESVVLACASDHPLADRSSVELADVMGYDVIDFPVGWGMRSAVDCAFSRAGLPPRKAMFEIDDIPTALDLVRHGLGLAFVPERIASDVADMRFLTVGQYRPTYDVCLAEPEDRPLNPTARAFLAEALGAARRGESTSATLEAASAGQARGAA</sequence>
<dbReference type="PANTHER" id="PTHR30419">
    <property type="entry name" value="HTH-TYPE TRANSCRIPTIONAL REGULATOR YBHD"/>
    <property type="match status" value="1"/>
</dbReference>
<comment type="similarity">
    <text evidence="1">Belongs to the LysR transcriptional regulatory family.</text>
</comment>
<dbReference type="GO" id="GO:0003700">
    <property type="term" value="F:DNA-binding transcription factor activity"/>
    <property type="evidence" value="ECO:0007669"/>
    <property type="project" value="InterPro"/>
</dbReference>
<dbReference type="GO" id="GO:0003677">
    <property type="term" value="F:DNA binding"/>
    <property type="evidence" value="ECO:0007669"/>
    <property type="project" value="UniProtKB-KW"/>
</dbReference>